<sequence>MNIAKMTFEVAKTVASGSAARTATLNLSNGNSIATPAFITTSSRGCVPNLTPDNVNVDKHVPGAVAVGLEDFVERPQAPLLLKDVGDEPSRTRFSLPEEVNIFLQTRRPSNVLPNKPNGRNMLSMYSSVGVVDIDIDQFPLMANAVAPEVFVAPADASGLSPSGACPGSNKVKKMVMRSQRWLEKCVADVKVPIYASILPTLPVLHQKEYLKTVVENQDKINGLVFHTRAEHSEYPDQTIDLSRFDSTRKPTDAAAAESAARKAAAQGPTDGNGNPLDVKTEHLTGPKPVLDELKNLGMGKTMPLYHSGQCDTPQQMLLLIQQGFDLLSGYSVETFSDAGVALDFTFPATPGAVFGHNLWDPKFKNDFSPLADSNQALSAPHHRAYLYHLLDAHEMLGHVILEQHNLEIYNRFLAGVRRSIEAGTFDADVKDFFEVYGDSKLVLKLVEMGEKLQGSHGADKDRF</sequence>
<evidence type="ECO:0000256" key="1">
    <source>
        <dbReference type="ARBA" id="ARBA00022490"/>
    </source>
</evidence>
<comment type="function">
    <text evidence="5">Non-catalytic subunit of the queuine tRNA-ribosyltransferase (TGT) that catalyzes the base-exchange of a guanine (G) residue with queuine (Q) at position 34 (anticodon wobble position) in tRNAs with GU(N) anticodons (tRNA-Asp, -Asn, -His and -Tyr), resulting in the hypermodified nucleoside queuosine (7-(((4,5-cis-dihydroxy-2-cyclopenten-1-yl)amino)methyl)-7-deazaguanosine).</text>
</comment>
<evidence type="ECO:0000256" key="2">
    <source>
        <dbReference type="ARBA" id="ARBA00022694"/>
    </source>
</evidence>
<dbReference type="Gene3D" id="3.20.20.105">
    <property type="entry name" value="Queuine tRNA-ribosyltransferase-like"/>
    <property type="match status" value="1"/>
</dbReference>
<dbReference type="PANTHER" id="PTHR46064">
    <property type="entry name" value="QUEUINE TRNA-RIBOSYLTRANSFERASE ACCESSORY SUBUNIT 2"/>
    <property type="match status" value="1"/>
</dbReference>
<dbReference type="OMA" id="CTMCVAP"/>
<dbReference type="GO" id="GO:0046872">
    <property type="term" value="F:metal ion binding"/>
    <property type="evidence" value="ECO:0007669"/>
    <property type="project" value="UniProtKB-KW"/>
</dbReference>
<keyword evidence="4" id="KW-0862">Zinc</keyword>
<dbReference type="Pfam" id="PF01702">
    <property type="entry name" value="TGT"/>
    <property type="match status" value="1"/>
</dbReference>
<dbReference type="AlphaFoldDB" id="A0A1D8N8C6"/>
<protein>
    <recommendedName>
        <fullName evidence="5">Queuine tRNA-ribosyltransferase accessory subunit 2</fullName>
    </recommendedName>
    <alternativeName>
        <fullName evidence="5">Queuine tRNA-ribosyltransferase domain-containing protein 1</fullName>
    </alternativeName>
</protein>
<dbReference type="GO" id="GO:0008479">
    <property type="term" value="F:tRNA-guanosine(34) queuine transglycosylase activity"/>
    <property type="evidence" value="ECO:0007669"/>
    <property type="project" value="UniProtKB-UniRule"/>
</dbReference>
<dbReference type="InterPro" id="IPR002616">
    <property type="entry name" value="tRNA_ribo_trans-like"/>
</dbReference>
<evidence type="ECO:0000313" key="9">
    <source>
        <dbReference type="Proteomes" id="UP000182444"/>
    </source>
</evidence>
<dbReference type="InterPro" id="IPR028592">
    <property type="entry name" value="QTRTD1"/>
</dbReference>
<dbReference type="InterPro" id="IPR036511">
    <property type="entry name" value="TGT-like_sf"/>
</dbReference>
<name>A0A1D8N8C6_YARLL</name>
<feature type="compositionally biased region" description="Low complexity" evidence="6">
    <location>
        <begin position="254"/>
        <end position="266"/>
    </location>
</feature>
<dbReference type="VEuPathDB" id="FungiDB:YALI1_B23794g"/>
<dbReference type="RefSeq" id="XP_501051.4">
    <property type="nucleotide sequence ID" value="XM_501051.4"/>
</dbReference>
<dbReference type="VEuPathDB" id="FungiDB:YALI0_B18304g"/>
<comment type="subunit">
    <text evidence="5">Heterodimer of a catalytic subunit and an accessory subunit.</text>
</comment>
<evidence type="ECO:0000256" key="4">
    <source>
        <dbReference type="ARBA" id="ARBA00022833"/>
    </source>
</evidence>
<dbReference type="HAMAP" id="MF_03043">
    <property type="entry name" value="QTRT2"/>
    <property type="match status" value="1"/>
</dbReference>
<keyword evidence="2 5" id="KW-0819">tRNA processing</keyword>
<evidence type="ECO:0000256" key="5">
    <source>
        <dbReference type="HAMAP-Rule" id="MF_03043"/>
    </source>
</evidence>
<comment type="caution">
    <text evidence="5">Lacks conserved residue(s) required for the propagation of feature annotation.</text>
</comment>
<dbReference type="SUPFAM" id="SSF51713">
    <property type="entry name" value="tRNA-guanine transglycosylase"/>
    <property type="match status" value="1"/>
</dbReference>
<dbReference type="GeneID" id="2907555"/>
<dbReference type="Proteomes" id="UP000182444">
    <property type="component" value="Chromosome 1B"/>
</dbReference>
<comment type="subcellular location">
    <subcellularLocation>
        <location evidence="5">Cytoplasm</location>
    </subcellularLocation>
</comment>
<comment type="similarity">
    <text evidence="5">Belongs to the queuine tRNA-ribosyltransferase family. QTRT2 subfamily.</text>
</comment>
<feature type="compositionally biased region" description="Basic and acidic residues" evidence="6">
    <location>
        <begin position="243"/>
        <end position="252"/>
    </location>
</feature>
<dbReference type="PANTHER" id="PTHR46064:SF1">
    <property type="entry name" value="QUEUINE TRNA-RIBOSYLTRANSFERASE ACCESSORY SUBUNIT 2"/>
    <property type="match status" value="1"/>
</dbReference>
<dbReference type="InterPro" id="IPR050852">
    <property type="entry name" value="Queuine_tRNA-ribosyltrfase"/>
</dbReference>
<accession>A0A1D8N8C6</accession>
<keyword evidence="3" id="KW-0479">Metal-binding</keyword>
<dbReference type="eggNOG" id="KOG3909">
    <property type="taxonomic scope" value="Eukaryota"/>
</dbReference>
<evidence type="ECO:0000259" key="7">
    <source>
        <dbReference type="Pfam" id="PF01702"/>
    </source>
</evidence>
<feature type="region of interest" description="Disordered" evidence="6">
    <location>
        <begin position="237"/>
        <end position="285"/>
    </location>
</feature>
<evidence type="ECO:0000256" key="6">
    <source>
        <dbReference type="SAM" id="MobiDB-lite"/>
    </source>
</evidence>
<evidence type="ECO:0000256" key="3">
    <source>
        <dbReference type="ARBA" id="ARBA00022723"/>
    </source>
</evidence>
<dbReference type="EMBL" id="CP017554">
    <property type="protein sequence ID" value="AOW01883.1"/>
    <property type="molecule type" value="Genomic_DNA"/>
</dbReference>
<dbReference type="GO" id="GO:0005737">
    <property type="term" value="C:cytoplasm"/>
    <property type="evidence" value="ECO:0007669"/>
    <property type="project" value="UniProtKB-SubCell"/>
</dbReference>
<feature type="domain" description="tRNA-guanine(15) transglycosylase-like" evidence="7">
    <location>
        <begin position="300"/>
        <end position="437"/>
    </location>
</feature>
<gene>
    <name evidence="8" type="ORF">YALI1_B23794g</name>
</gene>
<organism evidence="8 9">
    <name type="scientific">Yarrowia lipolytica</name>
    <name type="common">Candida lipolytica</name>
    <dbReference type="NCBI Taxonomy" id="4952"/>
    <lineage>
        <taxon>Eukaryota</taxon>
        <taxon>Fungi</taxon>
        <taxon>Dikarya</taxon>
        <taxon>Ascomycota</taxon>
        <taxon>Saccharomycotina</taxon>
        <taxon>Dipodascomycetes</taxon>
        <taxon>Dipodascales</taxon>
        <taxon>Dipodascales incertae sedis</taxon>
        <taxon>Yarrowia</taxon>
    </lineage>
</organism>
<reference evidence="8 9" key="1">
    <citation type="journal article" date="2016" name="PLoS ONE">
        <title>Sequence Assembly of Yarrowia lipolytica Strain W29/CLIB89 Shows Transposable Element Diversity.</title>
        <authorList>
            <person name="Magnan C."/>
            <person name="Yu J."/>
            <person name="Chang I."/>
            <person name="Jahn E."/>
            <person name="Kanomata Y."/>
            <person name="Wu J."/>
            <person name="Zeller M."/>
            <person name="Oakes M."/>
            <person name="Baldi P."/>
            <person name="Sandmeyer S."/>
        </authorList>
    </citation>
    <scope>NUCLEOTIDE SEQUENCE [LARGE SCALE GENOMIC DNA]</scope>
    <source>
        <strain evidence="9">CLIB89(W29)</strain>
    </source>
</reference>
<dbReference type="KEGG" id="yli:2907555"/>
<dbReference type="GO" id="GO:0006400">
    <property type="term" value="P:tRNA modification"/>
    <property type="evidence" value="ECO:0007669"/>
    <property type="project" value="InterPro"/>
</dbReference>
<proteinExistence type="inferred from homology"/>
<keyword evidence="1 5" id="KW-0963">Cytoplasm</keyword>
<evidence type="ECO:0000313" key="8">
    <source>
        <dbReference type="EMBL" id="AOW01883.1"/>
    </source>
</evidence>